<dbReference type="PROSITE" id="PS51273">
    <property type="entry name" value="GATASE_TYPE_1"/>
    <property type="match status" value="1"/>
</dbReference>
<evidence type="ECO:0000313" key="2">
    <source>
        <dbReference type="EMBL" id="GAP82708.2"/>
    </source>
</evidence>
<dbReference type="Pfam" id="PF00117">
    <property type="entry name" value="GATase"/>
    <property type="match status" value="1"/>
</dbReference>
<evidence type="ECO:0000313" key="3">
    <source>
        <dbReference type="Proteomes" id="UP000054516"/>
    </source>
</evidence>
<protein>
    <submittedName>
        <fullName evidence="2">Putative gmp synthase protein</fullName>
    </submittedName>
</protein>
<sequence>MGSRGPNGPIRLAILEADIPVAGIQAKYQSYGGVFAHLFKRACASFPQPVSLESQLTLSSHEVVNDMTAYPNPDTIDAILITGSKHNAFDNDEWIVRLVNFTKLCIEGGRIRVIGVCFGHQIIGRALGAQLGKNPRGWEVSVTEHELTDEGKKIFGLEKMSIHQMHRDAVLSFPPGALQLARTDVCNNQAMYVPGRFISVQGHPEFTEEMVREILDIRRSSGGVTNEIYQDGIDRVANKHDGVSIAQAFLRFLHR</sequence>
<organism evidence="2">
    <name type="scientific">Rosellinia necatrix</name>
    <name type="common">White root-rot fungus</name>
    <dbReference type="NCBI Taxonomy" id="77044"/>
    <lineage>
        <taxon>Eukaryota</taxon>
        <taxon>Fungi</taxon>
        <taxon>Dikarya</taxon>
        <taxon>Ascomycota</taxon>
        <taxon>Pezizomycotina</taxon>
        <taxon>Sordariomycetes</taxon>
        <taxon>Xylariomycetidae</taxon>
        <taxon>Xylariales</taxon>
        <taxon>Xylariaceae</taxon>
        <taxon>Rosellinia</taxon>
    </lineage>
</organism>
<dbReference type="Gene3D" id="3.40.50.880">
    <property type="match status" value="1"/>
</dbReference>
<evidence type="ECO:0000259" key="1">
    <source>
        <dbReference type="Pfam" id="PF00117"/>
    </source>
</evidence>
<name>A0A1S7UK50_ROSNE</name>
<gene>
    <name evidence="2" type="ORF">SAMD00023353_0102430</name>
</gene>
<dbReference type="AlphaFoldDB" id="A0A1S7UK50"/>
<dbReference type="InterPro" id="IPR044992">
    <property type="entry name" value="ChyE-like"/>
</dbReference>
<dbReference type="OrthoDB" id="92161at2759"/>
<dbReference type="OMA" id="PWIQTLK"/>
<proteinExistence type="predicted"/>
<accession>A0A1S7UK50</accession>
<dbReference type="InterPro" id="IPR017926">
    <property type="entry name" value="GATASE"/>
</dbReference>
<dbReference type="SUPFAM" id="SSF52317">
    <property type="entry name" value="Class I glutamine amidotransferase-like"/>
    <property type="match status" value="1"/>
</dbReference>
<reference evidence="2" key="1">
    <citation type="submission" date="2016-03" db="EMBL/GenBank/DDBJ databases">
        <title>Draft genome sequence of Rosellinia necatrix.</title>
        <authorList>
            <person name="Kanematsu S."/>
        </authorList>
    </citation>
    <scope>NUCLEOTIDE SEQUENCE [LARGE SCALE GENOMIC DNA]</scope>
    <source>
        <strain evidence="2">W97</strain>
    </source>
</reference>
<dbReference type="CDD" id="cd01741">
    <property type="entry name" value="GATase1_1"/>
    <property type="match status" value="1"/>
</dbReference>
<dbReference type="InterPro" id="IPR029062">
    <property type="entry name" value="Class_I_gatase-like"/>
</dbReference>
<feature type="domain" description="Glutamine amidotransferase" evidence="1">
    <location>
        <begin position="76"/>
        <end position="208"/>
    </location>
</feature>
<dbReference type="Proteomes" id="UP000054516">
    <property type="component" value="Unassembled WGS sequence"/>
</dbReference>
<dbReference type="PANTHER" id="PTHR42695:SF5">
    <property type="entry name" value="GLUTAMINE AMIDOTRANSFERASE YLR126C-RELATED"/>
    <property type="match status" value="1"/>
</dbReference>
<dbReference type="GO" id="GO:0005634">
    <property type="term" value="C:nucleus"/>
    <property type="evidence" value="ECO:0007669"/>
    <property type="project" value="TreeGrafter"/>
</dbReference>
<dbReference type="EMBL" id="DF977446">
    <property type="protein sequence ID" value="GAP82708.2"/>
    <property type="molecule type" value="Genomic_DNA"/>
</dbReference>
<dbReference type="GO" id="GO:0005829">
    <property type="term" value="C:cytosol"/>
    <property type="evidence" value="ECO:0007669"/>
    <property type="project" value="TreeGrafter"/>
</dbReference>
<dbReference type="PANTHER" id="PTHR42695">
    <property type="entry name" value="GLUTAMINE AMIDOTRANSFERASE YLR126C-RELATED"/>
    <property type="match status" value="1"/>
</dbReference>
<dbReference type="STRING" id="77044.A0A1S7UK50"/>
<keyword evidence="3" id="KW-1185">Reference proteome</keyword>